<dbReference type="InterPro" id="IPR050884">
    <property type="entry name" value="CNP_phosphodiesterase-III"/>
</dbReference>
<feature type="domain" description="Calcineurin-like phosphoesterase" evidence="5">
    <location>
        <begin position="6"/>
        <end position="194"/>
    </location>
</feature>
<dbReference type="PANTHER" id="PTHR42988">
    <property type="entry name" value="PHOSPHOHYDROLASE"/>
    <property type="match status" value="1"/>
</dbReference>
<dbReference type="EMBL" id="CP000839">
    <property type="protein sequence ID" value="ABW31849.1"/>
    <property type="molecule type" value="Genomic_DNA"/>
</dbReference>
<keyword evidence="2" id="KW-0378">Hydrolase</keyword>
<evidence type="ECO:0000313" key="7">
    <source>
        <dbReference type="Proteomes" id="UP000000268"/>
    </source>
</evidence>
<keyword evidence="1" id="KW-0479">Metal-binding</keyword>
<dbReference type="GO" id="GO:0046872">
    <property type="term" value="F:metal ion binding"/>
    <property type="evidence" value="ECO:0007669"/>
    <property type="project" value="UniProtKB-KW"/>
</dbReference>
<dbReference type="AlphaFoldDB" id="A8ZM80"/>
<dbReference type="InterPro" id="IPR004843">
    <property type="entry name" value="Calcineurin-like_PHP"/>
</dbReference>
<evidence type="ECO:0000256" key="2">
    <source>
        <dbReference type="ARBA" id="ARBA00022801"/>
    </source>
</evidence>
<geneLocation type="plasmid" evidence="6 7">
    <name>pREB2</name>
</geneLocation>
<dbReference type="HOGENOM" id="CLU_070320_0_0_3"/>
<evidence type="ECO:0000256" key="1">
    <source>
        <dbReference type="ARBA" id="ARBA00022723"/>
    </source>
</evidence>
<evidence type="ECO:0000259" key="5">
    <source>
        <dbReference type="Pfam" id="PF00149"/>
    </source>
</evidence>
<dbReference type="Proteomes" id="UP000000268">
    <property type="component" value="Plasmid pREB2"/>
</dbReference>
<organism evidence="6 7">
    <name type="scientific">Acaryochloris marina (strain MBIC 11017)</name>
    <dbReference type="NCBI Taxonomy" id="329726"/>
    <lineage>
        <taxon>Bacteria</taxon>
        <taxon>Bacillati</taxon>
        <taxon>Cyanobacteriota</taxon>
        <taxon>Cyanophyceae</taxon>
        <taxon>Acaryochloridales</taxon>
        <taxon>Acaryochloridaceae</taxon>
        <taxon>Acaryochloris</taxon>
    </lineage>
</organism>
<proteinExistence type="inferred from homology"/>
<name>A8ZM80_ACAM1</name>
<dbReference type="RefSeq" id="WP_012167001.1">
    <property type="nucleotide sequence ID" value="NC_009927.1"/>
</dbReference>
<dbReference type="GO" id="GO:0016787">
    <property type="term" value="F:hydrolase activity"/>
    <property type="evidence" value="ECO:0007669"/>
    <property type="project" value="UniProtKB-KW"/>
</dbReference>
<evidence type="ECO:0000256" key="3">
    <source>
        <dbReference type="ARBA" id="ARBA00023004"/>
    </source>
</evidence>
<dbReference type="KEGG" id="amr:AM1_B0124"/>
<dbReference type="InterPro" id="IPR029052">
    <property type="entry name" value="Metallo-depent_PP-like"/>
</dbReference>
<evidence type="ECO:0000256" key="4">
    <source>
        <dbReference type="ARBA" id="ARBA00025742"/>
    </source>
</evidence>
<sequence length="259" mass="29003">MTAPITLAQISDTHLLADTTALLRGTNPWQSLQAVLQQVNRDQLDGILLTGDLADQGSVVAYQHLMRAILPLKMPAYWLPGNHDQVEAMHRELQSPQLYGPQAIHLGSWLLISLNSVLPSAQFGEGYLSVSALQQLQSVLTQHPHKPTVIALHHHPVAIGIDWLDQMQVQNADALLTLLESFPQVKVVLFGHIHLDFQYQHVFSQRPSPIYFYGCPSTCLQVNPPVPTDHTHLPGFRLLSLDPNGTHRTWVQRVEYVQQ</sequence>
<keyword evidence="7" id="KW-1185">Reference proteome</keyword>
<accession>A8ZM80</accession>
<dbReference type="SUPFAM" id="SSF56300">
    <property type="entry name" value="Metallo-dependent phosphatases"/>
    <property type="match status" value="1"/>
</dbReference>
<dbReference type="OrthoDB" id="651281at2"/>
<comment type="similarity">
    <text evidence="4">Belongs to the cyclic nucleotide phosphodiesterase class-III family.</text>
</comment>
<evidence type="ECO:0000313" key="6">
    <source>
        <dbReference type="EMBL" id="ABW31849.1"/>
    </source>
</evidence>
<dbReference type="PANTHER" id="PTHR42988:SF2">
    <property type="entry name" value="CYCLIC NUCLEOTIDE PHOSPHODIESTERASE CBUA0032-RELATED"/>
    <property type="match status" value="1"/>
</dbReference>
<protein>
    <submittedName>
        <fullName evidence="6">Phosphodiesterase, putative</fullName>
    </submittedName>
</protein>
<keyword evidence="6" id="KW-0614">Plasmid</keyword>
<reference evidence="6 7" key="1">
    <citation type="journal article" date="2008" name="Proc. Natl. Acad. Sci. U.S.A.">
        <title>Niche adaptation and genome expansion in the chlorophyll d-producing cyanobacterium Acaryochloris marina.</title>
        <authorList>
            <person name="Swingley W.D."/>
            <person name="Chen M."/>
            <person name="Cheung P.C."/>
            <person name="Conrad A.L."/>
            <person name="Dejesa L.C."/>
            <person name="Hao J."/>
            <person name="Honchak B.M."/>
            <person name="Karbach L.E."/>
            <person name="Kurdoglu A."/>
            <person name="Lahiri S."/>
            <person name="Mastrian S.D."/>
            <person name="Miyashita H."/>
            <person name="Page L."/>
            <person name="Ramakrishna P."/>
            <person name="Satoh S."/>
            <person name="Sattley W.M."/>
            <person name="Shimada Y."/>
            <person name="Taylor H.L."/>
            <person name="Tomo T."/>
            <person name="Tsuchiya T."/>
            <person name="Wang Z.T."/>
            <person name="Raymond J."/>
            <person name="Mimuro M."/>
            <person name="Blankenship R.E."/>
            <person name="Touchman J.W."/>
        </authorList>
    </citation>
    <scope>NUCLEOTIDE SEQUENCE [LARGE SCALE GENOMIC DNA]</scope>
    <source>
        <strain evidence="7">MBIC 11017</strain>
        <plasmid evidence="7">Plasmid pREB2</plasmid>
    </source>
</reference>
<dbReference type="Pfam" id="PF00149">
    <property type="entry name" value="Metallophos"/>
    <property type="match status" value="1"/>
</dbReference>
<dbReference type="Gene3D" id="3.60.21.10">
    <property type="match status" value="1"/>
</dbReference>
<gene>
    <name evidence="6" type="ordered locus">AM1_B0124</name>
</gene>
<keyword evidence="3" id="KW-0408">Iron</keyword>